<sequence length="97" mass="11480">MEEVERKYSNDEFMQGYLHCEIWESYSKRELEEAKKQQDIKDIKHVGVCGSSATFPRKFFKENKMSSSADNDNFRFRNAENKNIIFVIEISKDKSSL</sequence>
<dbReference type="AlphaFoldDB" id="A0A2I1GMP5"/>
<dbReference type="EMBL" id="LLXI01000589">
    <property type="protein sequence ID" value="PKY47919.1"/>
    <property type="molecule type" value="Genomic_DNA"/>
</dbReference>
<accession>A0A2I1GMP5</accession>
<organism evidence="1 2">
    <name type="scientific">Rhizophagus irregularis</name>
    <dbReference type="NCBI Taxonomy" id="588596"/>
    <lineage>
        <taxon>Eukaryota</taxon>
        <taxon>Fungi</taxon>
        <taxon>Fungi incertae sedis</taxon>
        <taxon>Mucoromycota</taxon>
        <taxon>Glomeromycotina</taxon>
        <taxon>Glomeromycetes</taxon>
        <taxon>Glomerales</taxon>
        <taxon>Glomeraceae</taxon>
        <taxon>Rhizophagus</taxon>
    </lineage>
</organism>
<keyword evidence="2" id="KW-1185">Reference proteome</keyword>
<dbReference type="Proteomes" id="UP000234323">
    <property type="component" value="Unassembled WGS sequence"/>
</dbReference>
<comment type="caution">
    <text evidence="1">The sequence shown here is derived from an EMBL/GenBank/DDBJ whole genome shotgun (WGS) entry which is preliminary data.</text>
</comment>
<name>A0A2I1GMP5_9GLOM</name>
<gene>
    <name evidence="1" type="ORF">RhiirA4_544295</name>
</gene>
<reference evidence="1 2" key="1">
    <citation type="submission" date="2015-10" db="EMBL/GenBank/DDBJ databases">
        <title>Genome analyses suggest a sexual origin of heterokaryosis in a supposedly ancient asexual fungus.</title>
        <authorList>
            <person name="Ropars J."/>
            <person name="Sedzielewska K."/>
            <person name="Noel J."/>
            <person name="Charron P."/>
            <person name="Farinelli L."/>
            <person name="Marton T."/>
            <person name="Kruger M."/>
            <person name="Pelin A."/>
            <person name="Brachmann A."/>
            <person name="Corradi N."/>
        </authorList>
    </citation>
    <scope>NUCLEOTIDE SEQUENCE [LARGE SCALE GENOMIC DNA]</scope>
    <source>
        <strain evidence="1 2">A4</strain>
    </source>
</reference>
<evidence type="ECO:0000313" key="2">
    <source>
        <dbReference type="Proteomes" id="UP000234323"/>
    </source>
</evidence>
<proteinExistence type="predicted"/>
<dbReference type="VEuPathDB" id="FungiDB:FUN_008224"/>
<evidence type="ECO:0000313" key="1">
    <source>
        <dbReference type="EMBL" id="PKY47919.1"/>
    </source>
</evidence>
<protein>
    <submittedName>
        <fullName evidence="1">Uncharacterized protein</fullName>
    </submittedName>
</protein>